<accession>A0A8R1YU95</accession>
<gene>
    <name evidence="1" type="primary">WBGene00274851</name>
</gene>
<sequence>MTCVLELTTKEKIPKETCIFQVEDGTIFYRNYKYPERLYVKWQGNEIEVKLAAPVLFNLCTFENSLYFQTDETEQKIYKAEFMPSGVLDVAIVRHAEDERSESHGLMSRLVDGKRYIYRMCDDPESDGILVDSSYSGLIHRGVHRGKIINLLETSSSSNLTGPNSDQLKCFIPGEASKFVYVAYLGHLSGCSTMLWALDTEKLEFFGPWGLRGIDTLHEIVGVHNGIITVTGKKDKIDYLMTGQLQKGYVS</sequence>
<dbReference type="AlphaFoldDB" id="A0A454XZF9"/>
<dbReference type="EnsemblMetazoa" id="PPA36482.1">
    <property type="protein sequence ID" value="PPA36482.1"/>
    <property type="gene ID" value="WBGene00274851"/>
</dbReference>
<accession>A0A454XZF9</accession>
<organism evidence="1 2">
    <name type="scientific">Pristionchus pacificus</name>
    <name type="common">Parasitic nematode worm</name>
    <dbReference type="NCBI Taxonomy" id="54126"/>
    <lineage>
        <taxon>Eukaryota</taxon>
        <taxon>Metazoa</taxon>
        <taxon>Ecdysozoa</taxon>
        <taxon>Nematoda</taxon>
        <taxon>Chromadorea</taxon>
        <taxon>Rhabditida</taxon>
        <taxon>Rhabditina</taxon>
        <taxon>Diplogasteromorpha</taxon>
        <taxon>Diplogasteroidea</taxon>
        <taxon>Neodiplogasteridae</taxon>
        <taxon>Pristionchus</taxon>
    </lineage>
</organism>
<name>A0A454XZF9_PRIPA</name>
<dbReference type="Proteomes" id="UP000005239">
    <property type="component" value="Unassembled WGS sequence"/>
</dbReference>
<evidence type="ECO:0000313" key="2">
    <source>
        <dbReference type="Proteomes" id="UP000005239"/>
    </source>
</evidence>
<reference evidence="2" key="1">
    <citation type="journal article" date="2008" name="Nat. Genet.">
        <title>The Pristionchus pacificus genome provides a unique perspective on nematode lifestyle and parasitism.</title>
        <authorList>
            <person name="Dieterich C."/>
            <person name="Clifton S.W."/>
            <person name="Schuster L.N."/>
            <person name="Chinwalla A."/>
            <person name="Delehaunty K."/>
            <person name="Dinkelacker I."/>
            <person name="Fulton L."/>
            <person name="Fulton R."/>
            <person name="Godfrey J."/>
            <person name="Minx P."/>
            <person name="Mitreva M."/>
            <person name="Roeseler W."/>
            <person name="Tian H."/>
            <person name="Witte H."/>
            <person name="Yang S.P."/>
            <person name="Wilson R.K."/>
            <person name="Sommer R.J."/>
        </authorList>
    </citation>
    <scope>NUCLEOTIDE SEQUENCE [LARGE SCALE GENOMIC DNA]</scope>
    <source>
        <strain evidence="2">PS312</strain>
    </source>
</reference>
<proteinExistence type="predicted"/>
<reference evidence="1" key="2">
    <citation type="submission" date="2022-06" db="UniProtKB">
        <authorList>
            <consortium name="EnsemblMetazoa"/>
        </authorList>
    </citation>
    <scope>IDENTIFICATION</scope>
    <source>
        <strain evidence="1">PS312</strain>
    </source>
</reference>
<evidence type="ECO:0000313" key="1">
    <source>
        <dbReference type="EnsemblMetazoa" id="PPA36482.1"/>
    </source>
</evidence>
<keyword evidence="2" id="KW-1185">Reference proteome</keyword>
<protein>
    <submittedName>
        <fullName evidence="1">Uncharacterized protein</fullName>
    </submittedName>
</protein>